<keyword evidence="1" id="KW-0472">Membrane</keyword>
<dbReference type="AlphaFoldDB" id="A0A151LG04"/>
<evidence type="ECO:0000313" key="3">
    <source>
        <dbReference type="EMBL" id="KYN97826.1"/>
    </source>
</evidence>
<sequence>MNDENVRRKVCRTLQHMGGCNIYIRRIYRSLITLKPRGFIIAIIYIIYINVLCISEEKNIWKFELHRKYSKILCELYTANRVYFRNKNDRSNYSGNNNNIYVYKDLHIGNFEDVDDFEDEDDFDYEIIVEDDDDYEDEINFANENILDIYYNSQKKDKIDGKNNFSAEDNFERESDFDKYDTSEVSKIKVENEDNNINEVNNFKLFSKNKKVCDNNGNIKKEEAILDFDKYYKNNRLHISNDKDLMEYIKNNYGKMTIDDIYVIYFYIHENERKKYMNMECQLFVFCEQLANKYNIEYDYMLKTWKKAFNDVHGFFLDKEKGFYKKIRKIKDGKSHNLLLSINLLKEKWKEFRDIMNNIWRENFSDKFRSHSKKYLKKKYDINTKGS</sequence>
<dbReference type="PANTHER" id="PTHR36193">
    <property type="entry name" value="PHISTB DOMAIN-CONTAINING RESA-LIKE PROTEIN 1"/>
    <property type="match status" value="1"/>
</dbReference>
<comment type="caution">
    <text evidence="3">The sequence shown here is derived from an EMBL/GenBank/DDBJ whole genome shotgun (WGS) entry which is preliminary data.</text>
</comment>
<accession>A0A151LG04</accession>
<dbReference type="RefSeq" id="XP_018640465.1">
    <property type="nucleotide sequence ID" value="XM_018786600.1"/>
</dbReference>
<feature type="transmembrane region" description="Helical" evidence="1">
    <location>
        <begin position="34"/>
        <end position="52"/>
    </location>
</feature>
<name>A0A151LG04_9APIC</name>
<evidence type="ECO:0000259" key="2">
    <source>
        <dbReference type="Pfam" id="PF09687"/>
    </source>
</evidence>
<gene>
    <name evidence="3" type="ORF">PGSY75_1200900</name>
</gene>
<proteinExistence type="predicted"/>
<dbReference type="InterPro" id="IPR044885">
    <property type="entry name" value="PRESA_N_sf"/>
</dbReference>
<evidence type="ECO:0000256" key="1">
    <source>
        <dbReference type="SAM" id="Phobius"/>
    </source>
</evidence>
<dbReference type="Proteomes" id="UP000076004">
    <property type="component" value="Chromosome 12"/>
</dbReference>
<keyword evidence="1" id="KW-1133">Transmembrane helix</keyword>
<dbReference type="GeneID" id="29777191"/>
<dbReference type="KEGG" id="pgab:PGSY75_1200900"/>
<dbReference type="InterPro" id="IPR019111">
    <property type="entry name" value="PRESA_N"/>
</dbReference>
<dbReference type="Pfam" id="PF09687">
    <property type="entry name" value="PRESAN"/>
    <property type="match status" value="1"/>
</dbReference>
<feature type="domain" description="Plasmodium RESA N-terminal" evidence="2">
    <location>
        <begin position="241"/>
        <end position="360"/>
    </location>
</feature>
<dbReference type="Gene3D" id="6.10.280.180">
    <property type="entry name" value="Plasmodium RESA, N-terminal helical domain"/>
    <property type="match status" value="1"/>
</dbReference>
<dbReference type="EMBL" id="LVLB01000013">
    <property type="protein sequence ID" value="KYN97826.1"/>
    <property type="molecule type" value="Genomic_DNA"/>
</dbReference>
<keyword evidence="1" id="KW-0812">Transmembrane</keyword>
<organism evidence="3">
    <name type="scientific">Plasmodium gaboni</name>
    <dbReference type="NCBI Taxonomy" id="647221"/>
    <lineage>
        <taxon>Eukaryota</taxon>
        <taxon>Sar</taxon>
        <taxon>Alveolata</taxon>
        <taxon>Apicomplexa</taxon>
        <taxon>Aconoidasida</taxon>
        <taxon>Haemosporida</taxon>
        <taxon>Plasmodiidae</taxon>
        <taxon>Plasmodium</taxon>
        <taxon>Plasmodium (Laverania)</taxon>
    </lineage>
</organism>
<dbReference type="VEuPathDB" id="PlasmoDB:PGSY75_1200900"/>
<dbReference type="PANTHER" id="PTHR36193:SF23">
    <property type="entry name" value="PHISTB DOMAIN-CONTAINING RESA-LIKE PROTEIN 1"/>
    <property type="match status" value="1"/>
</dbReference>
<reference evidence="3" key="1">
    <citation type="journal article" date="2016" name="Nat. Commun.">
        <title>Genomes of cryptic chimpanzee Plasmodium species reveal key evolutionary events leading to human malaria.</title>
        <authorList>
            <person name="Sundararaman S.A."/>
            <person name="Plenderleith L.J."/>
            <person name="Liu W."/>
            <person name="Loy D.E."/>
            <person name="Learn G.H."/>
            <person name="Li Y."/>
            <person name="Shaw K.S."/>
            <person name="Ayouba A."/>
            <person name="Peeters M."/>
            <person name="Speede S."/>
            <person name="Shaw G.M."/>
            <person name="Bushman F.D."/>
            <person name="Brisson D."/>
            <person name="Rayner J.C."/>
            <person name="Sharp P.M."/>
            <person name="Hahn B.H."/>
        </authorList>
    </citation>
    <scope>NUCLEOTIDE SEQUENCE [LARGE SCALE GENOMIC DNA]</scope>
    <source>
        <strain evidence="3">SY75</strain>
    </source>
</reference>
<protein>
    <submittedName>
        <fullName evidence="3">Exported protein (PHISTc)</fullName>
    </submittedName>
</protein>